<evidence type="ECO:0000256" key="1">
    <source>
        <dbReference type="ARBA" id="ARBA00004141"/>
    </source>
</evidence>
<comment type="subcellular location">
    <subcellularLocation>
        <location evidence="1">Membrane</location>
        <topology evidence="1">Multi-pass membrane protein</topology>
    </subcellularLocation>
</comment>
<feature type="transmembrane region" description="Helical" evidence="8">
    <location>
        <begin position="106"/>
        <end position="127"/>
    </location>
</feature>
<dbReference type="Pfam" id="PF00939">
    <property type="entry name" value="Na_sulph_symp"/>
    <property type="match status" value="1"/>
</dbReference>
<evidence type="ECO:0000256" key="4">
    <source>
        <dbReference type="ARBA" id="ARBA00022692"/>
    </source>
</evidence>
<feature type="transmembrane region" description="Helical" evidence="8">
    <location>
        <begin position="318"/>
        <end position="335"/>
    </location>
</feature>
<feature type="transmembrane region" description="Helical" evidence="8">
    <location>
        <begin position="76"/>
        <end position="99"/>
    </location>
</feature>
<keyword evidence="5 8" id="KW-1133">Transmembrane helix</keyword>
<dbReference type="PATRIC" id="fig|49338.4.peg.365"/>
<reference evidence="9" key="1">
    <citation type="submission" date="2014-07" db="EMBL/GenBank/DDBJ databases">
        <authorList>
            <person name="Hornung V.Bastian."/>
        </authorList>
    </citation>
    <scope>NUCLEOTIDE SEQUENCE</scope>
    <source>
        <strain evidence="9">PCE-S</strain>
    </source>
</reference>
<feature type="transmembrane region" description="Helical" evidence="8">
    <location>
        <begin position="347"/>
        <end position="365"/>
    </location>
</feature>
<evidence type="ECO:0000313" key="9">
    <source>
        <dbReference type="EMBL" id="CDX00230.1"/>
    </source>
</evidence>
<evidence type="ECO:0000256" key="3">
    <source>
        <dbReference type="ARBA" id="ARBA00020150"/>
    </source>
</evidence>
<dbReference type="PANTHER" id="PTHR10283">
    <property type="entry name" value="SOLUTE CARRIER FAMILY 13 MEMBER"/>
    <property type="match status" value="1"/>
</dbReference>
<feature type="transmembrane region" description="Helical" evidence="8">
    <location>
        <begin position="403"/>
        <end position="422"/>
    </location>
</feature>
<accession>A0A098AVT1</accession>
<dbReference type="EMBL" id="LK996017">
    <property type="protein sequence ID" value="CDX00230.1"/>
    <property type="molecule type" value="Genomic_DNA"/>
</dbReference>
<organism evidence="9">
    <name type="scientific">Desulfitobacterium hafniense</name>
    <name type="common">Desulfitobacterium frappieri</name>
    <dbReference type="NCBI Taxonomy" id="49338"/>
    <lineage>
        <taxon>Bacteria</taxon>
        <taxon>Bacillati</taxon>
        <taxon>Bacillota</taxon>
        <taxon>Clostridia</taxon>
        <taxon>Eubacteriales</taxon>
        <taxon>Desulfitobacteriaceae</taxon>
        <taxon>Desulfitobacterium</taxon>
    </lineage>
</organism>
<feature type="transmembrane region" description="Helical" evidence="8">
    <location>
        <begin position="20"/>
        <end position="37"/>
    </location>
</feature>
<proteinExistence type="inferred from homology"/>
<comment type="similarity">
    <text evidence="2">Belongs to the SLC13A/DASS transporter (TC 2.A.47) family. NADC subfamily.</text>
</comment>
<feature type="transmembrane region" description="Helical" evidence="8">
    <location>
        <begin position="371"/>
        <end position="396"/>
    </location>
</feature>
<protein>
    <recommendedName>
        <fullName evidence="3">Sodium-dependent dicarboxylate transporter SdcS</fullName>
    </recommendedName>
    <alternativeName>
        <fullName evidence="7">Na(+)/dicarboxylate symporter</fullName>
    </alternativeName>
</protein>
<feature type="transmembrane region" description="Helical" evidence="8">
    <location>
        <begin position="147"/>
        <end position="172"/>
    </location>
</feature>
<feature type="transmembrane region" description="Helical" evidence="8">
    <location>
        <begin position="289"/>
        <end position="306"/>
    </location>
</feature>
<dbReference type="AlphaFoldDB" id="A0A098AVT1"/>
<evidence type="ECO:0000256" key="8">
    <source>
        <dbReference type="SAM" id="Phobius"/>
    </source>
</evidence>
<dbReference type="RefSeq" id="WP_208925180.1">
    <property type="nucleotide sequence ID" value="NZ_LK996017.1"/>
</dbReference>
<keyword evidence="6 8" id="KW-0472">Membrane</keyword>
<feature type="transmembrane region" description="Helical" evidence="8">
    <location>
        <begin position="193"/>
        <end position="220"/>
    </location>
</feature>
<keyword evidence="4 8" id="KW-0812">Transmembrane</keyword>
<dbReference type="GO" id="GO:0005886">
    <property type="term" value="C:plasma membrane"/>
    <property type="evidence" value="ECO:0007669"/>
    <property type="project" value="TreeGrafter"/>
</dbReference>
<feature type="transmembrane region" description="Helical" evidence="8">
    <location>
        <begin position="232"/>
        <end position="254"/>
    </location>
</feature>
<dbReference type="InterPro" id="IPR001898">
    <property type="entry name" value="SLC13A/DASS"/>
</dbReference>
<dbReference type="GO" id="GO:1905039">
    <property type="term" value="P:carboxylic acid transmembrane transport"/>
    <property type="evidence" value="ECO:0007669"/>
    <property type="project" value="UniProtKB-ARBA"/>
</dbReference>
<dbReference type="NCBIfam" id="TIGR00785">
    <property type="entry name" value="dass"/>
    <property type="match status" value="1"/>
</dbReference>
<dbReference type="GO" id="GO:0008514">
    <property type="term" value="F:organic anion transmembrane transporter activity"/>
    <property type="evidence" value="ECO:0007669"/>
    <property type="project" value="UniProtKB-ARBA"/>
</dbReference>
<evidence type="ECO:0000256" key="5">
    <source>
        <dbReference type="ARBA" id="ARBA00022989"/>
    </source>
</evidence>
<feature type="transmembrane region" description="Helical" evidence="8">
    <location>
        <begin position="49"/>
        <end position="70"/>
    </location>
</feature>
<evidence type="ECO:0000256" key="6">
    <source>
        <dbReference type="ARBA" id="ARBA00023136"/>
    </source>
</evidence>
<dbReference type="PANTHER" id="PTHR10283:SF82">
    <property type="entry name" value="SOLUTE CARRIER FAMILY 13 MEMBER 2"/>
    <property type="match status" value="1"/>
</dbReference>
<name>A0A098AVT1_DESHA</name>
<gene>
    <name evidence="9" type="ORF">DPCES_0343</name>
</gene>
<sequence>MSINSPVVPSRPYVFNKRNALIFFAAIAVMLIIYLLPSPPSFYKGTEEIPLTFEGKAVFAVLVYAVILWLTEAIPFPITALSMIIILHLMGVSTFTALVKTGLGSSVLFFLMGAMGLSAAITVSGLANRIMLGVLSKVGTRTDRIVFTFMALGTFLSMWVTDMAVAAMLLPLGVNILRQSGCKPLQSNFGRCLMIGIVYGALIGGTSTPSGCGANILAISYLRELTEADASFLQWMIVGVPGALMMLPAGWFLLMKVFPPEIKNVPIELDDVRHQNKELGPLTRQERNTTIVFFTAVTMWLGAPLIKSLTGISIPEDFTALFAFLLLFLPGLQVFGSWKEANEHIDWSGLMLIAGGIAAGMLLAETGTARYIAWGALNGIGALHPMLRVAAVLVLVEALKIFFSSNSVTGAVVIPLVIVLALDLGMNPWIVAGPAGIATSMAFIMVTSSPTNVIPYSSGYFSIKDFAKCGVLMTVIGIVAVTLSVAIFGRFAGMNIWL</sequence>
<evidence type="ECO:0000256" key="2">
    <source>
        <dbReference type="ARBA" id="ARBA00006772"/>
    </source>
</evidence>
<feature type="transmembrane region" description="Helical" evidence="8">
    <location>
        <begin position="469"/>
        <end position="492"/>
    </location>
</feature>
<evidence type="ECO:0000256" key="7">
    <source>
        <dbReference type="ARBA" id="ARBA00031174"/>
    </source>
</evidence>